<reference evidence="1 2" key="1">
    <citation type="submission" date="2016-11" db="EMBL/GenBank/DDBJ databases">
        <title>A multilocus sequence analysis scheme for characterization of bacteria in the genus Thioclava.</title>
        <authorList>
            <person name="Liu Y."/>
            <person name="Shao Z."/>
        </authorList>
    </citation>
    <scope>NUCLEOTIDE SEQUENCE [LARGE SCALE GENOMIC DNA]</scope>
    <source>
        <strain evidence="1 2">11.10-0-13</strain>
    </source>
</reference>
<accession>A0ABX3MI45</accession>
<gene>
    <name evidence="1" type="ORF">BMG00_15995</name>
</gene>
<protein>
    <recommendedName>
        <fullName evidence="3">Uridine kinase</fullName>
    </recommendedName>
</protein>
<organism evidence="1 2">
    <name type="scientific">Thioclava marina</name>
    <dbReference type="NCBI Taxonomy" id="1915077"/>
    <lineage>
        <taxon>Bacteria</taxon>
        <taxon>Pseudomonadati</taxon>
        <taxon>Pseudomonadota</taxon>
        <taxon>Alphaproteobacteria</taxon>
        <taxon>Rhodobacterales</taxon>
        <taxon>Paracoccaceae</taxon>
        <taxon>Thioclava</taxon>
    </lineage>
</organism>
<comment type="caution">
    <text evidence="1">The sequence shown here is derived from an EMBL/GenBank/DDBJ whole genome shotgun (WGS) entry which is preliminary data.</text>
</comment>
<evidence type="ECO:0000313" key="2">
    <source>
        <dbReference type="Proteomes" id="UP000242224"/>
    </source>
</evidence>
<dbReference type="InterPro" id="IPR027417">
    <property type="entry name" value="P-loop_NTPase"/>
</dbReference>
<dbReference type="SUPFAM" id="SSF52540">
    <property type="entry name" value="P-loop containing nucleoside triphosphate hydrolases"/>
    <property type="match status" value="1"/>
</dbReference>
<sequence length="153" mass="17180">MQDAPNFPLNDFQIGPEWEKAVRVSWAALAEWRSFIIGVDGRAGIGKSVFARYLSFRLNMPVIELDNFKTGNGLIAHSACANELVSRRHERNRPVIIEGVLLQDILATMGRSADFLIRFVKPEDDGPDEFLSACEDYEMRTSPDLIVSATHLD</sequence>
<keyword evidence="2" id="KW-1185">Reference proteome</keyword>
<proteinExistence type="predicted"/>
<dbReference type="EMBL" id="MPZS01000003">
    <property type="protein sequence ID" value="OOY11230.1"/>
    <property type="molecule type" value="Genomic_DNA"/>
</dbReference>
<dbReference type="Gene3D" id="3.40.50.300">
    <property type="entry name" value="P-loop containing nucleotide triphosphate hydrolases"/>
    <property type="match status" value="1"/>
</dbReference>
<evidence type="ECO:0000313" key="1">
    <source>
        <dbReference type="EMBL" id="OOY11230.1"/>
    </source>
</evidence>
<evidence type="ECO:0008006" key="3">
    <source>
        <dbReference type="Google" id="ProtNLM"/>
    </source>
</evidence>
<dbReference type="Proteomes" id="UP000242224">
    <property type="component" value="Unassembled WGS sequence"/>
</dbReference>
<name>A0ABX3MI45_9RHOB</name>